<feature type="domain" description="BioF2-like acetyltransferase" evidence="1">
    <location>
        <begin position="172"/>
        <end position="313"/>
    </location>
</feature>
<comment type="caution">
    <text evidence="2">The sequence shown here is derived from an EMBL/GenBank/DDBJ whole genome shotgun (WGS) entry which is preliminary data.</text>
</comment>
<evidence type="ECO:0000313" key="2">
    <source>
        <dbReference type="EMBL" id="GLC89780.1"/>
    </source>
</evidence>
<dbReference type="EMBL" id="BRZA01000004">
    <property type="protein sequence ID" value="GLC89780.1"/>
    <property type="molecule type" value="Genomic_DNA"/>
</dbReference>
<dbReference type="SUPFAM" id="SSF55729">
    <property type="entry name" value="Acyl-CoA N-acyltransferases (Nat)"/>
    <property type="match status" value="1"/>
</dbReference>
<name>A0ABQ5NNF9_9BACI</name>
<dbReference type="InterPro" id="IPR038740">
    <property type="entry name" value="BioF2-like_GNAT_dom"/>
</dbReference>
<reference evidence="2" key="1">
    <citation type="submission" date="2022-08" db="EMBL/GenBank/DDBJ databases">
        <title>Draft genome sequence of Lysinibacillus sp. strain KH24.</title>
        <authorList>
            <person name="Kanbe H."/>
            <person name="Itoh H."/>
        </authorList>
    </citation>
    <scope>NUCLEOTIDE SEQUENCE</scope>
    <source>
        <strain evidence="2">KH24</strain>
    </source>
</reference>
<evidence type="ECO:0000313" key="3">
    <source>
        <dbReference type="Proteomes" id="UP001065593"/>
    </source>
</evidence>
<dbReference type="InterPro" id="IPR016181">
    <property type="entry name" value="Acyl_CoA_acyltransferase"/>
</dbReference>
<dbReference type="Pfam" id="PF13480">
    <property type="entry name" value="Acetyltransf_6"/>
    <property type="match status" value="1"/>
</dbReference>
<organism evidence="2 3">
    <name type="scientific">Lysinibacillus piscis</name>
    <dbReference type="NCBI Taxonomy" id="2518931"/>
    <lineage>
        <taxon>Bacteria</taxon>
        <taxon>Bacillati</taxon>
        <taxon>Bacillota</taxon>
        <taxon>Bacilli</taxon>
        <taxon>Bacillales</taxon>
        <taxon>Bacillaceae</taxon>
        <taxon>Lysinibacillus</taxon>
    </lineage>
</organism>
<proteinExistence type="predicted"/>
<keyword evidence="3" id="KW-1185">Reference proteome</keyword>
<dbReference type="Proteomes" id="UP001065593">
    <property type="component" value="Unassembled WGS sequence"/>
</dbReference>
<gene>
    <name evidence="2" type="ORF">LYSBPC_29070</name>
</gene>
<sequence length="548" mass="65848">MLSYKLITTLAELASYQHTWSAILEREQNNNPFIEFEWISTWWATVGVQDNVEIYIVEQDGMAVAFFPLVHSVKWRTIHYFEFAGKGLATYMGVIAEKHWQEPAIAYLWQELAKRWKHLLVVWNGLLESTITSNLLEKHMIEHQLPYTIFRTVAPYIDFQATSLDDFLYKHRKKFKTIRRREKKLAALGQLDFQEVQAIQMDELVRLFARRWQRKIDKSGFTHQQIRLFWERLAQIKGQAWHVEMDCLQFEGHWIGFTLDICCRGRNVCLVMGHEPDFQMFGPGRLIEKENLLKAHRLQYRFYDFGSGYEPYKFEWYTHVDFSRMFVMSTKGQLERLVRLLMVTKAQLKGLLTNNHWFVTFKRDRLGELRYFLQTARLKDWLDWSKKYIFSIHIFDIYVAAESQKPCHEITIQDVMNDANRAVYIKGWTQGYAFYRIQDTSTVYGLHEQRLHDKKTGFSCELPTNMLYSEEAVLPSIGKACCTTVHWYEKKKQRQLKEQGFQKTARIAVWRFWKWQKVYQPKNVWQKFIQQQEKLRSMWQWIVFPFFI</sequence>
<dbReference type="Gene3D" id="3.40.630.30">
    <property type="match status" value="1"/>
</dbReference>
<dbReference type="RefSeq" id="WP_264989651.1">
    <property type="nucleotide sequence ID" value="NZ_BRZA01000004.1"/>
</dbReference>
<evidence type="ECO:0000259" key="1">
    <source>
        <dbReference type="Pfam" id="PF13480"/>
    </source>
</evidence>
<protein>
    <recommendedName>
        <fullName evidence="1">BioF2-like acetyltransferase domain-containing protein</fullName>
    </recommendedName>
</protein>
<accession>A0ABQ5NNF9</accession>